<accession>A0A955LB39</accession>
<feature type="domain" description="GIY-YIG" evidence="2">
    <location>
        <begin position="1"/>
        <end position="75"/>
    </location>
</feature>
<evidence type="ECO:0000256" key="1">
    <source>
        <dbReference type="ARBA" id="ARBA00007435"/>
    </source>
</evidence>
<dbReference type="AlphaFoldDB" id="A0A955LB39"/>
<reference evidence="3" key="1">
    <citation type="submission" date="2020-04" db="EMBL/GenBank/DDBJ databases">
        <authorList>
            <person name="Zhang T."/>
        </authorList>
    </citation>
    <scope>NUCLEOTIDE SEQUENCE</scope>
    <source>
        <strain evidence="3">HKST-UBA09</strain>
    </source>
</reference>
<evidence type="ECO:0000313" key="4">
    <source>
        <dbReference type="Proteomes" id="UP000714915"/>
    </source>
</evidence>
<dbReference type="CDD" id="cd10449">
    <property type="entry name" value="GIY-YIG_SLX1_like"/>
    <property type="match status" value="1"/>
</dbReference>
<proteinExistence type="inferred from homology"/>
<dbReference type="InterPro" id="IPR035901">
    <property type="entry name" value="GIY-YIG_endonuc_sf"/>
</dbReference>
<gene>
    <name evidence="3" type="ORF">KC669_02730</name>
</gene>
<dbReference type="InterPro" id="IPR000305">
    <property type="entry name" value="GIY-YIG_endonuc"/>
</dbReference>
<name>A0A955LB39_9BACT</name>
<dbReference type="EMBL" id="JAGQLF010000026">
    <property type="protein sequence ID" value="MCA9386925.1"/>
    <property type="molecule type" value="Genomic_DNA"/>
</dbReference>
<evidence type="ECO:0000313" key="3">
    <source>
        <dbReference type="EMBL" id="MCA9386925.1"/>
    </source>
</evidence>
<dbReference type="PANTHER" id="PTHR34477">
    <property type="entry name" value="UPF0213 PROTEIN YHBQ"/>
    <property type="match status" value="1"/>
</dbReference>
<dbReference type="InterPro" id="IPR050190">
    <property type="entry name" value="UPF0213_domain"/>
</dbReference>
<dbReference type="Proteomes" id="UP000714915">
    <property type="component" value="Unassembled WGS sequence"/>
</dbReference>
<dbReference type="Gene3D" id="3.40.1440.10">
    <property type="entry name" value="GIY-YIG endonuclease"/>
    <property type="match status" value="1"/>
</dbReference>
<sequence length="88" mass="10568">MRYTVYIIKSDNGKYYIGYTSQLEERLVRHNQGRERYTKKYLPWILVYTKNFDIKSDALKYEKYLKSLKSSKVLRSLEKEWRGGSSTG</sequence>
<comment type="caution">
    <text evidence="3">The sequence shown here is derived from an EMBL/GenBank/DDBJ whole genome shotgun (WGS) entry which is preliminary data.</text>
</comment>
<dbReference type="SUPFAM" id="SSF82771">
    <property type="entry name" value="GIY-YIG endonuclease"/>
    <property type="match status" value="1"/>
</dbReference>
<dbReference type="PANTHER" id="PTHR34477:SF1">
    <property type="entry name" value="UPF0213 PROTEIN YHBQ"/>
    <property type="match status" value="1"/>
</dbReference>
<organism evidence="3 4">
    <name type="scientific">Candidatus Dojkabacteria bacterium</name>
    <dbReference type="NCBI Taxonomy" id="2099670"/>
    <lineage>
        <taxon>Bacteria</taxon>
        <taxon>Candidatus Dojkabacteria</taxon>
    </lineage>
</organism>
<dbReference type="PROSITE" id="PS50164">
    <property type="entry name" value="GIY_YIG"/>
    <property type="match status" value="1"/>
</dbReference>
<evidence type="ECO:0000259" key="2">
    <source>
        <dbReference type="PROSITE" id="PS50164"/>
    </source>
</evidence>
<reference evidence="3" key="2">
    <citation type="journal article" date="2021" name="Microbiome">
        <title>Successional dynamics and alternative stable states in a saline activated sludge microbial community over 9 years.</title>
        <authorList>
            <person name="Wang Y."/>
            <person name="Ye J."/>
            <person name="Ju F."/>
            <person name="Liu L."/>
            <person name="Boyd J.A."/>
            <person name="Deng Y."/>
            <person name="Parks D.H."/>
            <person name="Jiang X."/>
            <person name="Yin X."/>
            <person name="Woodcroft B.J."/>
            <person name="Tyson G.W."/>
            <person name="Hugenholtz P."/>
            <person name="Polz M.F."/>
            <person name="Zhang T."/>
        </authorList>
    </citation>
    <scope>NUCLEOTIDE SEQUENCE</scope>
    <source>
        <strain evidence="3">HKST-UBA09</strain>
    </source>
</reference>
<protein>
    <submittedName>
        <fullName evidence="3">GIY-YIG nuclease family protein</fullName>
    </submittedName>
</protein>
<comment type="similarity">
    <text evidence="1">Belongs to the UPF0213 family.</text>
</comment>
<dbReference type="Pfam" id="PF01541">
    <property type="entry name" value="GIY-YIG"/>
    <property type="match status" value="1"/>
</dbReference>